<dbReference type="RefSeq" id="WP_173763359.1">
    <property type="nucleotide sequence ID" value="NZ_CP048836.1"/>
</dbReference>
<protein>
    <submittedName>
        <fullName evidence="1">Uncharacterized protein</fullName>
    </submittedName>
</protein>
<organism evidence="1 2">
    <name type="scientific">Nitrogeniibacter mangrovi</name>
    <dbReference type="NCBI Taxonomy" id="2016596"/>
    <lineage>
        <taxon>Bacteria</taxon>
        <taxon>Pseudomonadati</taxon>
        <taxon>Pseudomonadota</taxon>
        <taxon>Betaproteobacteria</taxon>
        <taxon>Rhodocyclales</taxon>
        <taxon>Zoogloeaceae</taxon>
        <taxon>Nitrogeniibacter</taxon>
    </lineage>
</organism>
<dbReference type="KEGG" id="azq:G3580_00270"/>
<proteinExistence type="predicted"/>
<dbReference type="Proteomes" id="UP000501991">
    <property type="component" value="Chromosome"/>
</dbReference>
<reference evidence="1 2" key="1">
    <citation type="submission" date="2020-02" db="EMBL/GenBank/DDBJ databases">
        <title>Nitrogenibacter mangrovi gen. nov., sp. nov. isolated from mangrove sediment, a denitrifying betaproteobacterium.</title>
        <authorList>
            <person name="Liao H."/>
            <person name="Tian Y."/>
        </authorList>
    </citation>
    <scope>NUCLEOTIDE SEQUENCE [LARGE SCALE GENOMIC DNA]</scope>
    <source>
        <strain evidence="1 2">M9-3-2</strain>
    </source>
</reference>
<keyword evidence="2" id="KW-1185">Reference proteome</keyword>
<sequence>MNDELDLIAIALTGMRRAWSADEGALPVFDDADFTDGDYEFLDDDPDTCEWVL</sequence>
<name>A0A6C1B1P8_9RHOO</name>
<dbReference type="AlphaFoldDB" id="A0A6C1B1P8"/>
<evidence type="ECO:0000313" key="1">
    <source>
        <dbReference type="EMBL" id="QID16194.1"/>
    </source>
</evidence>
<accession>A0A6C1B1P8</accession>
<dbReference type="EMBL" id="CP048836">
    <property type="protein sequence ID" value="QID16194.1"/>
    <property type="molecule type" value="Genomic_DNA"/>
</dbReference>
<evidence type="ECO:0000313" key="2">
    <source>
        <dbReference type="Proteomes" id="UP000501991"/>
    </source>
</evidence>
<gene>
    <name evidence="1" type="ORF">G3580_00270</name>
</gene>